<dbReference type="Pfam" id="PF00069">
    <property type="entry name" value="Pkinase"/>
    <property type="match status" value="1"/>
</dbReference>
<keyword evidence="5 12" id="KW-0547">Nucleotide-binding</keyword>
<dbReference type="Pfam" id="PF24497">
    <property type="entry name" value="MIT_ATG1"/>
    <property type="match status" value="1"/>
</dbReference>
<reference evidence="15 16" key="1">
    <citation type="submission" date="2024-01" db="EMBL/GenBank/DDBJ databases">
        <authorList>
            <person name="Waweru B."/>
        </authorList>
    </citation>
    <scope>NUCLEOTIDE SEQUENCE [LARGE SCALE GENOMIC DNA]</scope>
</reference>
<comment type="caution">
    <text evidence="15">The sequence shown here is derived from an EMBL/GenBank/DDBJ whole genome shotgun (WGS) entry which is preliminary data.</text>
</comment>
<keyword evidence="3" id="KW-0723">Serine/threonine-protein kinase</keyword>
<dbReference type="GO" id="GO:0010506">
    <property type="term" value="P:regulation of autophagy"/>
    <property type="evidence" value="ECO:0007669"/>
    <property type="project" value="InterPro"/>
</dbReference>
<keyword evidence="7 12" id="KW-0067">ATP-binding</keyword>
<keyword evidence="10" id="KW-0968">Cytoplasmic vesicle</keyword>
<dbReference type="GO" id="GO:0006914">
    <property type="term" value="P:autophagy"/>
    <property type="evidence" value="ECO:0007669"/>
    <property type="project" value="UniProtKB-KW"/>
</dbReference>
<dbReference type="InterPro" id="IPR056281">
    <property type="entry name" value="MIT_ATG1a/b/c"/>
</dbReference>
<dbReference type="InterPro" id="IPR017441">
    <property type="entry name" value="Protein_kinase_ATP_BS"/>
</dbReference>
<evidence type="ECO:0000256" key="9">
    <source>
        <dbReference type="ARBA" id="ARBA00023006"/>
    </source>
</evidence>
<evidence type="ECO:0000256" key="3">
    <source>
        <dbReference type="ARBA" id="ARBA00022527"/>
    </source>
</evidence>
<dbReference type="GO" id="GO:0031410">
    <property type="term" value="C:cytoplasmic vesicle"/>
    <property type="evidence" value="ECO:0007669"/>
    <property type="project" value="UniProtKB-KW"/>
</dbReference>
<dbReference type="GO" id="GO:0005776">
    <property type="term" value="C:autophagosome"/>
    <property type="evidence" value="ECO:0007669"/>
    <property type="project" value="UniProtKB-SubCell"/>
</dbReference>
<feature type="region of interest" description="Disordered" evidence="13">
    <location>
        <begin position="565"/>
        <end position="600"/>
    </location>
</feature>
<keyword evidence="8" id="KW-0653">Protein transport</keyword>
<dbReference type="InterPro" id="IPR011009">
    <property type="entry name" value="Kinase-like_dom_sf"/>
</dbReference>
<dbReference type="CDD" id="cd14009">
    <property type="entry name" value="STKc_ATG1_ULK_like"/>
    <property type="match status" value="1"/>
</dbReference>
<dbReference type="GO" id="GO:0005524">
    <property type="term" value="F:ATP binding"/>
    <property type="evidence" value="ECO:0007669"/>
    <property type="project" value="UniProtKB-UniRule"/>
</dbReference>
<evidence type="ECO:0000256" key="10">
    <source>
        <dbReference type="ARBA" id="ARBA00023329"/>
    </source>
</evidence>
<comment type="function">
    <text evidence="11">Serine/threonine protein kinase involved in autophagy. The ATG1-ATG13 protein kinase complex regulates downstream events required for autophagosome enclosure and/or vacuolar delivery.</text>
</comment>
<sequence>MAQASGRSGRVVGDYLVGKQIGSGSFSVVWHARHRIHGTEVAIKEIVTNRLNKKLQDSLMSEIFILKRIDHPNIIRLHDIIEGPGRIHIVLDYCKGGDLSMYIQRHGKVPETIAKHFMQQLAAGLQILRDNNLIHRDLKPQNLLLSTSDNNAVLKIADFGFARSLQPQGLAETLCGSPLYMAPEIMQLQKYDAKADLWSVGAILFQFVTGKTPYTGNNQIQLLQNIVKSTELQFPSDSKDLSANCKDLCQKLLRRNPVERLTFEEFFNHPFLSQRKKDELLSRRRSSRSVDGFSFSEIHPARNADDNSQEDCLPFLLDDDSSGPEGSPSVSKRMSPLKSTYGFSLDSRVGGRDATSNVFNNMDFTSRLGSARQNLENASFRPGINKASDESLNEPPKSMDQRPVNIRSRVVDSLELIDQDYVLVSGPPSDVSSSTASISKPSNAPYKSESPPRASTYTSTTPSIPMPIIGTVNNNIYCFGSLEIPASAPGTSEGSLDLGDASEQPSSHCMTRIKSLQQCASAITELVLEKIKAGRQLEAFSIQLVILAIWKQALHICHTQAASAIEGSPTQESSRLRRSSSRKHGTPDTEDCPDVGPQNVSTQIEGEFLQEVERAEELAKVIEPGSTEMPDAMETIFQSALSLGRHGGVDELMGDTENAALLYSKAVRLLVFLLVEAPSLILNPPFSLTNSDRYRLRRYIDILNNRQDHSRSQRIALLKCEDQQCPLVVYAEEKHATMLFFVLYDLRMVFKQISKIIYPDLDHRIRILLIGSSSRAIFEREFTFILGSD</sequence>
<dbReference type="GO" id="GO:0004674">
    <property type="term" value="F:protein serine/threonine kinase activity"/>
    <property type="evidence" value="ECO:0007669"/>
    <property type="project" value="UniProtKB-KW"/>
</dbReference>
<dbReference type="PANTHER" id="PTHR24348">
    <property type="entry name" value="SERINE/THREONINE-PROTEIN KINASE UNC-51-RELATED"/>
    <property type="match status" value="1"/>
</dbReference>
<dbReference type="SUPFAM" id="SSF56112">
    <property type="entry name" value="Protein kinase-like (PK-like)"/>
    <property type="match status" value="1"/>
</dbReference>
<keyword evidence="4" id="KW-0808">Transferase</keyword>
<evidence type="ECO:0000256" key="4">
    <source>
        <dbReference type="ARBA" id="ARBA00022679"/>
    </source>
</evidence>
<dbReference type="GO" id="GO:0015031">
    <property type="term" value="P:protein transport"/>
    <property type="evidence" value="ECO:0007669"/>
    <property type="project" value="UniProtKB-KW"/>
</dbReference>
<evidence type="ECO:0000256" key="1">
    <source>
        <dbReference type="ARBA" id="ARBA00004419"/>
    </source>
</evidence>
<feature type="domain" description="Protein kinase" evidence="14">
    <location>
        <begin position="15"/>
        <end position="272"/>
    </location>
</feature>
<feature type="region of interest" description="Disordered" evidence="13">
    <location>
        <begin position="298"/>
        <end position="337"/>
    </location>
</feature>
<dbReference type="InterPro" id="IPR045269">
    <property type="entry name" value="Atg1-like"/>
</dbReference>
<keyword evidence="6" id="KW-0418">Kinase</keyword>
<feature type="region of interest" description="Disordered" evidence="13">
    <location>
        <begin position="377"/>
        <end position="405"/>
    </location>
</feature>
<keyword evidence="16" id="KW-1185">Reference proteome</keyword>
<keyword evidence="9" id="KW-0072">Autophagy</keyword>
<dbReference type="PANTHER" id="PTHR24348:SF68">
    <property type="entry name" value="SERINE_THREONINE-PROTEIN KINASE ATG1C"/>
    <property type="match status" value="1"/>
</dbReference>
<evidence type="ECO:0000256" key="12">
    <source>
        <dbReference type="PROSITE-ProRule" id="PRU10141"/>
    </source>
</evidence>
<evidence type="ECO:0000256" key="7">
    <source>
        <dbReference type="ARBA" id="ARBA00022840"/>
    </source>
</evidence>
<proteinExistence type="predicted"/>
<name>A0AAV1RF20_9ROSI</name>
<dbReference type="EMBL" id="CAWUPB010000936">
    <property type="protein sequence ID" value="CAK7333631.1"/>
    <property type="molecule type" value="Genomic_DNA"/>
</dbReference>
<dbReference type="InterPro" id="IPR008271">
    <property type="entry name" value="Ser/Thr_kinase_AS"/>
</dbReference>
<gene>
    <name evidence="15" type="ORF">DCAF_LOCUS9539</name>
</gene>
<dbReference type="AlphaFoldDB" id="A0AAV1RF20"/>
<evidence type="ECO:0000256" key="13">
    <source>
        <dbReference type="SAM" id="MobiDB-lite"/>
    </source>
</evidence>
<evidence type="ECO:0000256" key="6">
    <source>
        <dbReference type="ARBA" id="ARBA00022777"/>
    </source>
</evidence>
<organism evidence="15 16">
    <name type="scientific">Dovyalis caffra</name>
    <dbReference type="NCBI Taxonomy" id="77055"/>
    <lineage>
        <taxon>Eukaryota</taxon>
        <taxon>Viridiplantae</taxon>
        <taxon>Streptophyta</taxon>
        <taxon>Embryophyta</taxon>
        <taxon>Tracheophyta</taxon>
        <taxon>Spermatophyta</taxon>
        <taxon>Magnoliopsida</taxon>
        <taxon>eudicotyledons</taxon>
        <taxon>Gunneridae</taxon>
        <taxon>Pentapetalae</taxon>
        <taxon>rosids</taxon>
        <taxon>fabids</taxon>
        <taxon>Malpighiales</taxon>
        <taxon>Salicaceae</taxon>
        <taxon>Flacourtieae</taxon>
        <taxon>Dovyalis</taxon>
    </lineage>
</organism>
<keyword evidence="2" id="KW-0813">Transport</keyword>
<evidence type="ECO:0000313" key="16">
    <source>
        <dbReference type="Proteomes" id="UP001314170"/>
    </source>
</evidence>
<evidence type="ECO:0000256" key="5">
    <source>
        <dbReference type="ARBA" id="ARBA00022741"/>
    </source>
</evidence>
<feature type="compositionally biased region" description="Polar residues" evidence="13">
    <location>
        <begin position="430"/>
        <end position="442"/>
    </location>
</feature>
<feature type="region of interest" description="Disordered" evidence="13">
    <location>
        <begin position="425"/>
        <end position="461"/>
    </location>
</feature>
<dbReference type="SMART" id="SM00220">
    <property type="entry name" value="S_TKc"/>
    <property type="match status" value="1"/>
</dbReference>
<dbReference type="PROSITE" id="PS00107">
    <property type="entry name" value="PROTEIN_KINASE_ATP"/>
    <property type="match status" value="1"/>
</dbReference>
<evidence type="ECO:0000313" key="15">
    <source>
        <dbReference type="EMBL" id="CAK7333631.1"/>
    </source>
</evidence>
<evidence type="ECO:0000256" key="2">
    <source>
        <dbReference type="ARBA" id="ARBA00022448"/>
    </source>
</evidence>
<dbReference type="FunFam" id="3.30.200.20:FF:000042">
    <property type="entry name" value="Aurora kinase A"/>
    <property type="match status" value="1"/>
</dbReference>
<feature type="binding site" evidence="12">
    <location>
        <position position="44"/>
    </location>
    <ligand>
        <name>ATP</name>
        <dbReference type="ChEBI" id="CHEBI:30616"/>
    </ligand>
</feature>
<dbReference type="Gene3D" id="1.10.510.10">
    <property type="entry name" value="Transferase(Phosphotransferase) domain 1"/>
    <property type="match status" value="1"/>
</dbReference>
<protein>
    <recommendedName>
        <fullName evidence="14">Protein kinase domain-containing protein</fullName>
    </recommendedName>
</protein>
<accession>A0AAV1RF20</accession>
<dbReference type="PROSITE" id="PS00108">
    <property type="entry name" value="PROTEIN_KINASE_ST"/>
    <property type="match status" value="1"/>
</dbReference>
<comment type="subcellular location">
    <subcellularLocation>
        <location evidence="1">Cytoplasmic vesicle</location>
        <location evidence="1">Autophagosome</location>
    </subcellularLocation>
</comment>
<dbReference type="InterPro" id="IPR000719">
    <property type="entry name" value="Prot_kinase_dom"/>
</dbReference>
<evidence type="ECO:0000259" key="14">
    <source>
        <dbReference type="PROSITE" id="PS50011"/>
    </source>
</evidence>
<dbReference type="FunFam" id="1.10.510.10:FF:000548">
    <property type="entry name" value="Serine/threonine-protein kinase ATG1"/>
    <property type="match status" value="1"/>
</dbReference>
<dbReference type="Proteomes" id="UP001314170">
    <property type="component" value="Unassembled WGS sequence"/>
</dbReference>
<evidence type="ECO:0000256" key="11">
    <source>
        <dbReference type="ARBA" id="ARBA00053729"/>
    </source>
</evidence>
<evidence type="ECO:0000256" key="8">
    <source>
        <dbReference type="ARBA" id="ARBA00022927"/>
    </source>
</evidence>
<dbReference type="PROSITE" id="PS50011">
    <property type="entry name" value="PROTEIN_KINASE_DOM"/>
    <property type="match status" value="1"/>
</dbReference>